<protein>
    <submittedName>
        <fullName evidence="1">Uncharacterized protein</fullName>
    </submittedName>
</protein>
<sequence>MIILSDDIIFRKAVIHLLNVELGKFAPAQDLFMIQPDVIELVRKQVCYLLNSDELKAADWNTKEPVFQKLEQMNEKDDKSFIQTSAYLADRLFDIMCDNVEIPSADLLCLSFQTNQEIYYALIKLNYQNSFMHELMKYDNEEIISNIRHKKILPLGKRISEGIIFNLSLQKVMLKEKKYEMLNGDKIYYLTERFLRSIAQTEAKRKYQILSRTIKTINKKYPEDGLEHQMDTKTIVMKNIEQVTVE</sequence>
<reference evidence="1 2" key="1">
    <citation type="submission" date="2015-09" db="EMBL/GenBank/DDBJ databases">
        <authorList>
            <consortium name="Pathogen Informatics"/>
        </authorList>
    </citation>
    <scope>NUCLEOTIDE SEQUENCE [LARGE SCALE GENOMIC DNA]</scope>
    <source>
        <strain evidence="1 2">2789STDY5834908</strain>
    </source>
</reference>
<evidence type="ECO:0000313" key="1">
    <source>
        <dbReference type="EMBL" id="CUP47186.1"/>
    </source>
</evidence>
<dbReference type="Pfam" id="PF04245">
    <property type="entry name" value="NA37"/>
    <property type="match status" value="1"/>
</dbReference>
<evidence type="ECO:0000313" key="2">
    <source>
        <dbReference type="Proteomes" id="UP000095564"/>
    </source>
</evidence>
<accession>A0A174NHR2</accession>
<gene>
    <name evidence="1" type="ORF">ERS852520_01426</name>
</gene>
<organism evidence="1 2">
    <name type="scientific">Anaerostipes hadrus</name>
    <dbReference type="NCBI Taxonomy" id="649756"/>
    <lineage>
        <taxon>Bacteria</taxon>
        <taxon>Bacillati</taxon>
        <taxon>Bacillota</taxon>
        <taxon>Clostridia</taxon>
        <taxon>Lachnospirales</taxon>
        <taxon>Lachnospiraceae</taxon>
        <taxon>Anaerostipes</taxon>
    </lineage>
</organism>
<proteinExistence type="predicted"/>
<dbReference type="GO" id="GO:0009295">
    <property type="term" value="C:nucleoid"/>
    <property type="evidence" value="ECO:0007669"/>
    <property type="project" value="InterPro"/>
</dbReference>
<dbReference type="Proteomes" id="UP000095564">
    <property type="component" value="Unassembled WGS sequence"/>
</dbReference>
<dbReference type="InterPro" id="IPR007358">
    <property type="entry name" value="Nucleoid_associated_NdpA"/>
</dbReference>
<dbReference type="OrthoDB" id="3171075at2"/>
<dbReference type="RefSeq" id="WP_055159863.1">
    <property type="nucleotide sequence ID" value="NZ_CZAU01000012.1"/>
</dbReference>
<dbReference type="EMBL" id="CZAU01000012">
    <property type="protein sequence ID" value="CUP47186.1"/>
    <property type="molecule type" value="Genomic_DNA"/>
</dbReference>
<name>A0A174NHR2_ANAHA</name>
<dbReference type="AlphaFoldDB" id="A0A174NHR2"/>